<comment type="similarity">
    <text evidence="1 4">Belongs to the D-isomer specific 2-hydroxyacid dehydrogenase family.</text>
</comment>
<dbReference type="InterPro" id="IPR043322">
    <property type="entry name" value="CtBP"/>
</dbReference>
<dbReference type="InterPro" id="IPR036291">
    <property type="entry name" value="NAD(P)-bd_dom_sf"/>
</dbReference>
<name>G5KDD7_9STRE</name>
<dbReference type="RefSeq" id="WP_006739323.1">
    <property type="nucleotide sequence ID" value="NZ_AEUZ02000001.1"/>
</dbReference>
<dbReference type="STRING" id="764291.STRUR_1885"/>
<sequence>MKIVRLFEDDMLSVEEEKIASLGLDLDIEVKPTVTEEVIKNAKDADIIITVYEPLTKHVLEHLPNLKLVVYRSIGFNNIDMTYANQINLPVSHITKYCVDEVANYVVAAILSYSRRLLDFNRSVKVDKKWDSELFPDIRRLSTQTIGLIGFGNIPKLVAERMKVFGSKIVAYDPFIDDNVFARYGVEKVTLEDLFSQSDYISSHLPLNDATKELINKDLLEKVKSGAVFINSSRGGVVNEADLYEALTDGQLAYAILDVLSSESPNLAETPLVNLDNTLMTPHIAFYSQDAFVQGAEDSLTNISAFLKRDYSNAEIVNLNAITLPD</sequence>
<dbReference type="InterPro" id="IPR029753">
    <property type="entry name" value="D-isomer_DH_CS"/>
</dbReference>
<accession>G5KDD7</accession>
<keyword evidence="8" id="KW-1185">Reference proteome</keyword>
<dbReference type="PANTHER" id="PTHR43761:SF1">
    <property type="entry name" value="D-ISOMER SPECIFIC 2-HYDROXYACID DEHYDROGENASE CATALYTIC DOMAIN-CONTAINING PROTEIN-RELATED"/>
    <property type="match status" value="1"/>
</dbReference>
<evidence type="ECO:0000259" key="6">
    <source>
        <dbReference type="Pfam" id="PF02826"/>
    </source>
</evidence>
<dbReference type="AlphaFoldDB" id="G5KDD7"/>
<dbReference type="SUPFAM" id="SSF52283">
    <property type="entry name" value="Formate/glycerate dehydrogenase catalytic domain-like"/>
    <property type="match status" value="1"/>
</dbReference>
<evidence type="ECO:0000313" key="7">
    <source>
        <dbReference type="EMBL" id="EHJ56573.1"/>
    </source>
</evidence>
<dbReference type="GO" id="GO:0003714">
    <property type="term" value="F:transcription corepressor activity"/>
    <property type="evidence" value="ECO:0007669"/>
    <property type="project" value="InterPro"/>
</dbReference>
<evidence type="ECO:0000256" key="2">
    <source>
        <dbReference type="ARBA" id="ARBA00023002"/>
    </source>
</evidence>
<evidence type="ECO:0000256" key="4">
    <source>
        <dbReference type="RuleBase" id="RU003719"/>
    </source>
</evidence>
<comment type="caution">
    <text evidence="7">The sequence shown here is derived from an EMBL/GenBank/DDBJ whole genome shotgun (WGS) entry which is preliminary data.</text>
</comment>
<evidence type="ECO:0000256" key="3">
    <source>
        <dbReference type="ARBA" id="ARBA00023027"/>
    </source>
</evidence>
<dbReference type="InterPro" id="IPR006139">
    <property type="entry name" value="D-isomer_2_OHA_DH_cat_dom"/>
</dbReference>
<reference evidence="7 8" key="1">
    <citation type="journal article" date="2014" name="Int. J. Syst. Evol. Microbiol.">
        <title>Phylogenomics and the dynamic genome evolution of the genus Streptococcus.</title>
        <authorList>
            <consortium name="The Broad Institute Genome Sequencing Platform"/>
            <person name="Richards V.P."/>
            <person name="Palmer S.R."/>
            <person name="Pavinski Bitar P.D."/>
            <person name="Qin X."/>
            <person name="Weinstock G.M."/>
            <person name="Highlander S.K."/>
            <person name="Town C.D."/>
            <person name="Burne R.A."/>
            <person name="Stanhope M.J."/>
        </authorList>
    </citation>
    <scope>NUCLEOTIDE SEQUENCE [LARGE SCALE GENOMIC DNA]</scope>
    <source>
        <strain evidence="7 8">2285-97</strain>
    </source>
</reference>
<keyword evidence="3" id="KW-0520">NAD</keyword>
<evidence type="ECO:0000259" key="5">
    <source>
        <dbReference type="Pfam" id="PF00389"/>
    </source>
</evidence>
<dbReference type="SUPFAM" id="SSF51735">
    <property type="entry name" value="NAD(P)-binding Rossmann-fold domains"/>
    <property type="match status" value="1"/>
</dbReference>
<dbReference type="InterPro" id="IPR006140">
    <property type="entry name" value="D-isomer_DH_NAD-bd"/>
</dbReference>
<dbReference type="Pfam" id="PF02826">
    <property type="entry name" value="2-Hacid_dh_C"/>
    <property type="match status" value="1"/>
</dbReference>
<dbReference type="Pfam" id="PF00389">
    <property type="entry name" value="2-Hacid_dh"/>
    <property type="match status" value="1"/>
</dbReference>
<dbReference type="GO" id="GO:0033711">
    <property type="term" value="F:4-phosphoerythronate dehydrogenase activity"/>
    <property type="evidence" value="ECO:0007669"/>
    <property type="project" value="UniProtKB-EC"/>
</dbReference>
<feature type="domain" description="D-isomer specific 2-hydroxyacid dehydrogenase catalytic" evidence="5">
    <location>
        <begin position="15"/>
        <end position="310"/>
    </location>
</feature>
<gene>
    <name evidence="7" type="primary">pdxB_3</name>
    <name evidence="7" type="ORF">STRUR_1885</name>
</gene>
<dbReference type="EC" id="1.1.1.290" evidence="7"/>
<proteinExistence type="inferred from homology"/>
<dbReference type="eggNOG" id="COG1052">
    <property type="taxonomic scope" value="Bacteria"/>
</dbReference>
<dbReference type="CDD" id="cd05299">
    <property type="entry name" value="CtBP_dh"/>
    <property type="match status" value="1"/>
</dbReference>
<dbReference type="InterPro" id="IPR050418">
    <property type="entry name" value="D-iso_2-hydroxyacid_DH_PdxB"/>
</dbReference>
<dbReference type="Proteomes" id="UP000005388">
    <property type="component" value="Unassembled WGS sequence"/>
</dbReference>
<dbReference type="Gene3D" id="3.40.50.720">
    <property type="entry name" value="NAD(P)-binding Rossmann-like Domain"/>
    <property type="match status" value="2"/>
</dbReference>
<dbReference type="PROSITE" id="PS00671">
    <property type="entry name" value="D_2_HYDROXYACID_DH_3"/>
    <property type="match status" value="1"/>
</dbReference>
<protein>
    <submittedName>
        <fullName evidence="7">4-phosphoerythronate dehydrogenase</fullName>
        <ecNumber evidence="7">1.1.1.290</ecNumber>
    </submittedName>
</protein>
<keyword evidence="2 4" id="KW-0560">Oxidoreductase</keyword>
<feature type="domain" description="D-isomer specific 2-hydroxyacid dehydrogenase NAD-binding" evidence="6">
    <location>
        <begin position="108"/>
        <end position="285"/>
    </location>
</feature>
<evidence type="ECO:0000256" key="1">
    <source>
        <dbReference type="ARBA" id="ARBA00005854"/>
    </source>
</evidence>
<evidence type="ECO:0000313" key="8">
    <source>
        <dbReference type="Proteomes" id="UP000005388"/>
    </source>
</evidence>
<dbReference type="PANTHER" id="PTHR43761">
    <property type="entry name" value="D-ISOMER SPECIFIC 2-HYDROXYACID DEHYDROGENASE FAMILY PROTEIN (AFU_ORTHOLOGUE AFUA_1G13630)"/>
    <property type="match status" value="1"/>
</dbReference>
<dbReference type="GO" id="GO:0051287">
    <property type="term" value="F:NAD binding"/>
    <property type="evidence" value="ECO:0007669"/>
    <property type="project" value="InterPro"/>
</dbReference>
<organism evidence="7 8">
    <name type="scientific">Streptococcus urinalis 2285-97</name>
    <dbReference type="NCBI Taxonomy" id="764291"/>
    <lineage>
        <taxon>Bacteria</taxon>
        <taxon>Bacillati</taxon>
        <taxon>Bacillota</taxon>
        <taxon>Bacilli</taxon>
        <taxon>Lactobacillales</taxon>
        <taxon>Streptococcaceae</taxon>
        <taxon>Streptococcus</taxon>
    </lineage>
</organism>
<dbReference type="EMBL" id="AEUZ02000001">
    <property type="protein sequence ID" value="EHJ56573.1"/>
    <property type="molecule type" value="Genomic_DNA"/>
</dbReference>